<dbReference type="PANTHER" id="PTHR23028">
    <property type="entry name" value="ACETYLTRANSFERASE"/>
    <property type="match status" value="1"/>
</dbReference>
<organism evidence="3 4">
    <name type="scientific">Frateuria flava</name>
    <dbReference type="NCBI Taxonomy" id="2821489"/>
    <lineage>
        <taxon>Bacteria</taxon>
        <taxon>Pseudomonadati</taxon>
        <taxon>Pseudomonadota</taxon>
        <taxon>Gammaproteobacteria</taxon>
        <taxon>Lysobacterales</taxon>
        <taxon>Rhodanobacteraceae</taxon>
        <taxon>Frateuria</taxon>
    </lineage>
</organism>
<dbReference type="InterPro" id="IPR002656">
    <property type="entry name" value="Acyl_transf_3_dom"/>
</dbReference>
<keyword evidence="1" id="KW-1133">Transmembrane helix</keyword>
<accession>A0ABS4DKP1</accession>
<feature type="transmembrane region" description="Helical" evidence="1">
    <location>
        <begin position="249"/>
        <end position="269"/>
    </location>
</feature>
<feature type="transmembrane region" description="Helical" evidence="1">
    <location>
        <begin position="343"/>
        <end position="363"/>
    </location>
</feature>
<dbReference type="PANTHER" id="PTHR23028:SF53">
    <property type="entry name" value="ACYL_TRANSF_3 DOMAIN-CONTAINING PROTEIN"/>
    <property type="match status" value="1"/>
</dbReference>
<feature type="domain" description="Acyltransferase 3" evidence="2">
    <location>
        <begin position="14"/>
        <end position="358"/>
    </location>
</feature>
<keyword evidence="4" id="KW-1185">Reference proteome</keyword>
<evidence type="ECO:0000313" key="3">
    <source>
        <dbReference type="EMBL" id="MBP1473622.1"/>
    </source>
</evidence>
<dbReference type="GO" id="GO:0016746">
    <property type="term" value="F:acyltransferase activity"/>
    <property type="evidence" value="ECO:0007669"/>
    <property type="project" value="UniProtKB-KW"/>
</dbReference>
<evidence type="ECO:0000256" key="1">
    <source>
        <dbReference type="SAM" id="Phobius"/>
    </source>
</evidence>
<keyword evidence="1" id="KW-0812">Transmembrane</keyword>
<keyword evidence="1" id="KW-0472">Membrane</keyword>
<dbReference type="InterPro" id="IPR050879">
    <property type="entry name" value="Acyltransferase_3"/>
</dbReference>
<dbReference type="RefSeq" id="WP_209616698.1">
    <property type="nucleotide sequence ID" value="NZ_JAGJRS010000010.1"/>
</dbReference>
<feature type="transmembrane region" description="Helical" evidence="1">
    <location>
        <begin position="61"/>
        <end position="82"/>
    </location>
</feature>
<dbReference type="EMBL" id="JAGJRS010000010">
    <property type="protein sequence ID" value="MBP1473622.1"/>
    <property type="molecule type" value="Genomic_DNA"/>
</dbReference>
<feature type="transmembrane region" description="Helical" evidence="1">
    <location>
        <begin position="275"/>
        <end position="294"/>
    </location>
</feature>
<feature type="transmembrane region" description="Helical" evidence="1">
    <location>
        <begin position="172"/>
        <end position="198"/>
    </location>
</feature>
<sequence length="389" mass="42879">MPELAGSSHGGQRNAGIDLLRGLAIVFVLLNHLGLPMRIPLKATALADVLPVRMLQALNYNGYEAVFVFFVISGFLIAGNALERWGSLARIDVKAFYARRFARIVPCLVALLAVLAVLHGWGVADYTIHRPGQSLGGAMLAALGLHLNWYEGHTGYLPGSWDVLWSLSIEEAFYLGFPVACLLVRRTWVLVPLLLALSLSLPWTRAALDGNEIWQEKAYLPGMAAIATGVLGALWFGRLAPIPPRAARFLRWGGALGLASATLGGHWLWSLLHEGVMLLLTGSTLTLLLAFRAAPPRVPRGLRWLCSWGRLSYEIYLSHMFVVFALVRLYRWSGADARAGFLWYLPAFVACWGLGLLIARCWSMPCDRWLRDRWLRRVSAPAEAVSSAG</sequence>
<protein>
    <submittedName>
        <fullName evidence="3">Acyltransferase</fullName>
    </submittedName>
</protein>
<comment type="caution">
    <text evidence="3">The sequence shown here is derived from an EMBL/GenBank/DDBJ whole genome shotgun (WGS) entry which is preliminary data.</text>
</comment>
<feature type="transmembrane region" description="Helical" evidence="1">
    <location>
        <begin position="20"/>
        <end position="41"/>
    </location>
</feature>
<evidence type="ECO:0000259" key="2">
    <source>
        <dbReference type="Pfam" id="PF01757"/>
    </source>
</evidence>
<keyword evidence="3" id="KW-0012">Acyltransferase</keyword>
<name>A0ABS4DKP1_9GAMM</name>
<feature type="transmembrane region" description="Helical" evidence="1">
    <location>
        <begin position="218"/>
        <end position="237"/>
    </location>
</feature>
<feature type="transmembrane region" description="Helical" evidence="1">
    <location>
        <begin position="315"/>
        <end position="331"/>
    </location>
</feature>
<feature type="transmembrane region" description="Helical" evidence="1">
    <location>
        <begin position="103"/>
        <end position="122"/>
    </location>
</feature>
<reference evidence="3 4" key="1">
    <citation type="submission" date="2021-04" db="EMBL/GenBank/DDBJ databases">
        <authorList>
            <person name="Huq M.A."/>
        </authorList>
    </citation>
    <scope>NUCLEOTIDE SEQUENCE [LARGE SCALE GENOMIC DNA]</scope>
    <source>
        <strain evidence="3 4">MAH-13</strain>
    </source>
</reference>
<gene>
    <name evidence="3" type="ORF">J7I44_04880</name>
</gene>
<proteinExistence type="predicted"/>
<evidence type="ECO:0000313" key="4">
    <source>
        <dbReference type="Proteomes" id="UP000823790"/>
    </source>
</evidence>
<dbReference type="Proteomes" id="UP000823790">
    <property type="component" value="Unassembled WGS sequence"/>
</dbReference>
<keyword evidence="3" id="KW-0808">Transferase</keyword>
<dbReference type="Pfam" id="PF01757">
    <property type="entry name" value="Acyl_transf_3"/>
    <property type="match status" value="1"/>
</dbReference>